<name>A0A8X7ZWR4_POPTO</name>
<organism evidence="1 2">
    <name type="scientific">Populus tomentosa</name>
    <name type="common">Chinese white poplar</name>
    <dbReference type="NCBI Taxonomy" id="118781"/>
    <lineage>
        <taxon>Eukaryota</taxon>
        <taxon>Viridiplantae</taxon>
        <taxon>Streptophyta</taxon>
        <taxon>Embryophyta</taxon>
        <taxon>Tracheophyta</taxon>
        <taxon>Spermatophyta</taxon>
        <taxon>Magnoliopsida</taxon>
        <taxon>eudicotyledons</taxon>
        <taxon>Gunneridae</taxon>
        <taxon>Pentapetalae</taxon>
        <taxon>rosids</taxon>
        <taxon>fabids</taxon>
        <taxon>Malpighiales</taxon>
        <taxon>Salicaceae</taxon>
        <taxon>Saliceae</taxon>
        <taxon>Populus</taxon>
    </lineage>
</organism>
<reference evidence="1" key="1">
    <citation type="journal article" date="2020" name="bioRxiv">
        <title>Hybrid origin of Populus tomentosa Carr. identified through genome sequencing and phylogenomic analysis.</title>
        <authorList>
            <person name="An X."/>
            <person name="Gao K."/>
            <person name="Chen Z."/>
            <person name="Li J."/>
            <person name="Yang X."/>
            <person name="Yang X."/>
            <person name="Zhou J."/>
            <person name="Guo T."/>
            <person name="Zhao T."/>
            <person name="Huang S."/>
            <person name="Miao D."/>
            <person name="Khan W.U."/>
            <person name="Rao P."/>
            <person name="Ye M."/>
            <person name="Lei B."/>
            <person name="Liao W."/>
            <person name="Wang J."/>
            <person name="Ji L."/>
            <person name="Li Y."/>
            <person name="Guo B."/>
            <person name="Mustafa N.S."/>
            <person name="Li S."/>
            <person name="Yun Q."/>
            <person name="Keller S.R."/>
            <person name="Mao J."/>
            <person name="Zhang R."/>
            <person name="Strauss S.H."/>
        </authorList>
    </citation>
    <scope>NUCLEOTIDE SEQUENCE</scope>
    <source>
        <strain evidence="1">GM15</strain>
        <tissue evidence="1">Leaf</tissue>
    </source>
</reference>
<comment type="caution">
    <text evidence="1">The sequence shown here is derived from an EMBL/GenBank/DDBJ whole genome shotgun (WGS) entry which is preliminary data.</text>
</comment>
<keyword evidence="2" id="KW-1185">Reference proteome</keyword>
<protein>
    <submittedName>
        <fullName evidence="1">Uncharacterized protein</fullName>
    </submittedName>
</protein>
<sequence length="81" mass="9377">MDADDCEQFTDVYWIKFRLISNARDSGESQNVHQIGDPPVTRVSSGQGFYCFFGAVLWRDCFLSLVFLKSELVRWDKTDDC</sequence>
<accession>A0A8X7ZWR4</accession>
<dbReference type="Proteomes" id="UP000886885">
    <property type="component" value="Chromosome 6D"/>
</dbReference>
<dbReference type="OrthoDB" id="78358at2759"/>
<evidence type="ECO:0000313" key="2">
    <source>
        <dbReference type="Proteomes" id="UP000886885"/>
    </source>
</evidence>
<dbReference type="AlphaFoldDB" id="A0A8X7ZWR4"/>
<proteinExistence type="predicted"/>
<dbReference type="EMBL" id="JAAWWB010000012">
    <property type="protein sequence ID" value="KAG6770470.1"/>
    <property type="molecule type" value="Genomic_DNA"/>
</dbReference>
<gene>
    <name evidence="1" type="ORF">POTOM_026153</name>
</gene>
<evidence type="ECO:0000313" key="1">
    <source>
        <dbReference type="EMBL" id="KAG6770470.1"/>
    </source>
</evidence>